<comment type="catalytic activity">
    <reaction evidence="3 4">
        <text>tRNA(His) + L-histidine + ATP = L-histidyl-tRNA(His) + AMP + diphosphate + H(+)</text>
        <dbReference type="Rhea" id="RHEA:17313"/>
        <dbReference type="Rhea" id="RHEA-COMP:9665"/>
        <dbReference type="Rhea" id="RHEA-COMP:9689"/>
        <dbReference type="ChEBI" id="CHEBI:15378"/>
        <dbReference type="ChEBI" id="CHEBI:30616"/>
        <dbReference type="ChEBI" id="CHEBI:33019"/>
        <dbReference type="ChEBI" id="CHEBI:57595"/>
        <dbReference type="ChEBI" id="CHEBI:78442"/>
        <dbReference type="ChEBI" id="CHEBI:78527"/>
        <dbReference type="ChEBI" id="CHEBI:456215"/>
        <dbReference type="EC" id="6.1.1.21"/>
    </reaction>
</comment>
<accession>A0A1Z1MR79</accession>
<evidence type="ECO:0000256" key="5">
    <source>
        <dbReference type="PIRSR" id="PIRSR001549-1"/>
    </source>
</evidence>
<keyword evidence="4 7" id="KW-0436">Ligase</keyword>
<evidence type="ECO:0000313" key="7">
    <source>
        <dbReference type="EMBL" id="ARW68597.1"/>
    </source>
</evidence>
<dbReference type="InterPro" id="IPR041715">
    <property type="entry name" value="HisRS-like_core"/>
</dbReference>
<dbReference type="GO" id="GO:0004821">
    <property type="term" value="F:histidine-tRNA ligase activity"/>
    <property type="evidence" value="ECO:0007669"/>
    <property type="project" value="UniProtKB-UniRule"/>
</dbReference>
<dbReference type="InterPro" id="IPR036621">
    <property type="entry name" value="Anticodon-bd_dom_sf"/>
</dbReference>
<comment type="subcellular location">
    <subcellularLocation>
        <location evidence="4">Plastid</location>
        <location evidence="4">Chloroplast</location>
    </subcellularLocation>
</comment>
<dbReference type="PIRSF" id="PIRSF001549">
    <property type="entry name" value="His-tRNA_synth"/>
    <property type="match status" value="1"/>
</dbReference>
<keyword evidence="2 4" id="KW-0547">Nucleotide-binding</keyword>
<dbReference type="InterPro" id="IPR015807">
    <property type="entry name" value="His-tRNA-ligase"/>
</dbReference>
<gene>
    <name evidence="7" type="primary">syh</name>
    <name evidence="4" type="synonym">hisS</name>
</gene>
<dbReference type="InterPro" id="IPR004516">
    <property type="entry name" value="HisRS/HisZ"/>
</dbReference>
<evidence type="ECO:0000259" key="6">
    <source>
        <dbReference type="PROSITE" id="PS50862"/>
    </source>
</evidence>
<keyword evidence="7" id="KW-0934">Plastid</keyword>
<feature type="binding site" evidence="5">
    <location>
        <position position="255"/>
    </location>
    <ligand>
        <name>L-histidine</name>
        <dbReference type="ChEBI" id="CHEBI:57595"/>
    </ligand>
</feature>
<dbReference type="NCBIfam" id="TIGR00442">
    <property type="entry name" value="hisS"/>
    <property type="match status" value="1"/>
</dbReference>
<comment type="similarity">
    <text evidence="1 4">Belongs to the class-II aminoacyl-tRNA synthetase family.</text>
</comment>
<dbReference type="EC" id="6.1.1.21" evidence="4"/>
<dbReference type="InterPro" id="IPR045864">
    <property type="entry name" value="aa-tRNA-synth_II/BPL/LPL"/>
</dbReference>
<dbReference type="Pfam" id="PF13393">
    <property type="entry name" value="tRNA-synt_His"/>
    <property type="match status" value="1"/>
</dbReference>
<feature type="binding site" evidence="5">
    <location>
        <position position="128"/>
    </location>
    <ligand>
        <name>L-histidine</name>
        <dbReference type="ChEBI" id="CHEBI:57595"/>
    </ligand>
</feature>
<feature type="binding site" evidence="5">
    <location>
        <position position="110"/>
    </location>
    <ligand>
        <name>L-histidine</name>
        <dbReference type="ChEBI" id="CHEBI:57595"/>
    </ligand>
</feature>
<dbReference type="PANTHER" id="PTHR43707:SF1">
    <property type="entry name" value="HISTIDINE--TRNA LIGASE, MITOCHONDRIAL-RELATED"/>
    <property type="match status" value="1"/>
</dbReference>
<evidence type="ECO:0000256" key="4">
    <source>
        <dbReference type="HAMAP-Rule" id="MF_00127"/>
    </source>
</evidence>
<dbReference type="EMBL" id="MF101452">
    <property type="protein sequence ID" value="ARW68597.1"/>
    <property type="molecule type" value="Genomic_DNA"/>
</dbReference>
<keyword evidence="7" id="KW-0150">Chloroplast</keyword>
<name>A0A1Z1MR79_9FLOR</name>
<dbReference type="Pfam" id="PF03129">
    <property type="entry name" value="HGTP_anticodon"/>
    <property type="match status" value="1"/>
</dbReference>
<dbReference type="HAMAP" id="MF_00127">
    <property type="entry name" value="His_tRNA_synth"/>
    <property type="match status" value="1"/>
</dbReference>
<reference evidence="7" key="1">
    <citation type="journal article" date="2017" name="J. Phycol.">
        <title>Analysis of chloroplast genomes and a supermatrix inform reclassification of the Rhodomelaceae (Rhodophyta).</title>
        <authorList>
            <person name="Diaz-Tapia P."/>
            <person name="Maggs C.A."/>
            <person name="West J.A."/>
            <person name="Verbruggen H."/>
        </authorList>
    </citation>
    <scope>NUCLEOTIDE SEQUENCE</scope>
    <source>
        <strain evidence="7">PD1676</strain>
    </source>
</reference>
<proteinExistence type="inferred from homology"/>
<dbReference type="RefSeq" id="YP_009399200.1">
    <property type="nucleotide sequence ID" value="NC_035295.1"/>
</dbReference>
<keyword evidence="4" id="KW-0067">ATP-binding</keyword>
<protein>
    <recommendedName>
        <fullName evidence="4">Histidine--tRNA ligase, chloroplastic</fullName>
        <ecNumber evidence="4">6.1.1.21</ecNumber>
    </recommendedName>
    <alternativeName>
        <fullName evidence="4">Histidyl-tRNA synthetase</fullName>
        <shortName evidence="4">HisRS</shortName>
    </alternativeName>
</protein>
<dbReference type="GO" id="GO:0009507">
    <property type="term" value="C:chloroplast"/>
    <property type="evidence" value="ECO:0007669"/>
    <property type="project" value="UniProtKB-SubCell"/>
</dbReference>
<dbReference type="SUPFAM" id="SSF55681">
    <property type="entry name" value="Class II aaRS and biotin synthetases"/>
    <property type="match status" value="1"/>
</dbReference>
<dbReference type="GO" id="GO:0005524">
    <property type="term" value="F:ATP binding"/>
    <property type="evidence" value="ECO:0007669"/>
    <property type="project" value="UniProtKB-UniRule"/>
</dbReference>
<dbReference type="CDD" id="cd00773">
    <property type="entry name" value="HisRS-like_core"/>
    <property type="match status" value="1"/>
</dbReference>
<sequence length="418" mass="49178">MQLLRGTKDILPEEIKLWQNIYKTAYNILSLSNYREIRTPIIESTDLFLRSIGNGTDIINKEMYNFQDQGKREITLRPEGTASIARAYINNKLYTNSNINRLWYLGPMFRYERPQKGRHRQFHQLGIECIGIEDPIADIEVIRLAIKILHSYNLKQYKLEINAIGNFSERKKYTDALINYLEIYKEELDEDSQKRLYINPLRILDTKNLKTRDLLNRAPKLKYYLGYQSLKHFYKICEHLSYLYIPYKINEQLVRGLDYYNYTAFEIRYHELGSQDTVCGGGRYDTLIKQIGGPNTPAVGWAIGIERLLILIEEQNKKQKLHIYIAIQGYINKEYLWPVIHAIEKCKISYELDLTKKSLGKQIKQADLLNATVCFIIAESEVKNKSIKLKWLSTGKQETVTVYHLEEYLNKYKSEIIT</sequence>
<keyword evidence="4" id="KW-0648">Protein biosynthesis</keyword>
<dbReference type="Gene3D" id="3.30.930.10">
    <property type="entry name" value="Bira Bifunctional Protein, Domain 2"/>
    <property type="match status" value="1"/>
</dbReference>
<feature type="binding site" evidence="5">
    <location>
        <begin position="79"/>
        <end position="81"/>
    </location>
    <ligand>
        <name>L-histidine</name>
        <dbReference type="ChEBI" id="CHEBI:57595"/>
    </ligand>
</feature>
<feature type="domain" description="Aminoacyl-transfer RNA synthetases class-II family profile" evidence="6">
    <location>
        <begin position="1"/>
        <end position="338"/>
    </location>
</feature>
<dbReference type="InterPro" id="IPR006195">
    <property type="entry name" value="aa-tRNA-synth_II"/>
</dbReference>
<geneLocation type="chloroplast" evidence="7"/>
<dbReference type="PROSITE" id="PS50862">
    <property type="entry name" value="AA_TRNA_LIGASE_II"/>
    <property type="match status" value="1"/>
</dbReference>
<keyword evidence="4" id="KW-0030">Aminoacyl-tRNA synthetase</keyword>
<dbReference type="GeneID" id="33361853"/>
<dbReference type="AlphaFoldDB" id="A0A1Z1MR79"/>
<feature type="binding site" evidence="5">
    <location>
        <position position="124"/>
    </location>
    <ligand>
        <name>L-histidine</name>
        <dbReference type="ChEBI" id="CHEBI:57595"/>
    </ligand>
</feature>
<organism evidence="7">
    <name type="scientific">Taenioma perpusillum</name>
    <dbReference type="NCBI Taxonomy" id="210852"/>
    <lineage>
        <taxon>Eukaryota</taxon>
        <taxon>Rhodophyta</taxon>
        <taxon>Florideophyceae</taxon>
        <taxon>Rhodymeniophycidae</taxon>
        <taxon>Ceramiales</taxon>
        <taxon>Delesseriaceae</taxon>
        <taxon>Taenioma</taxon>
    </lineage>
</organism>
<dbReference type="PANTHER" id="PTHR43707">
    <property type="entry name" value="HISTIDYL-TRNA SYNTHETASE"/>
    <property type="match status" value="1"/>
</dbReference>
<evidence type="ECO:0000256" key="1">
    <source>
        <dbReference type="ARBA" id="ARBA00008226"/>
    </source>
</evidence>
<dbReference type="InterPro" id="IPR004154">
    <property type="entry name" value="Anticodon-bd"/>
</dbReference>
<dbReference type="SUPFAM" id="SSF52954">
    <property type="entry name" value="Class II aaRS ABD-related"/>
    <property type="match status" value="1"/>
</dbReference>
<dbReference type="GO" id="GO:0006427">
    <property type="term" value="P:histidyl-tRNA aminoacylation"/>
    <property type="evidence" value="ECO:0007669"/>
    <property type="project" value="UniProtKB-UniRule"/>
</dbReference>
<evidence type="ECO:0000256" key="2">
    <source>
        <dbReference type="ARBA" id="ARBA00022741"/>
    </source>
</evidence>
<dbReference type="Gene3D" id="3.40.50.800">
    <property type="entry name" value="Anticodon-binding domain"/>
    <property type="match status" value="1"/>
</dbReference>
<feature type="binding site" evidence="5">
    <location>
        <begin position="259"/>
        <end position="260"/>
    </location>
    <ligand>
        <name>L-histidine</name>
        <dbReference type="ChEBI" id="CHEBI:57595"/>
    </ligand>
</feature>
<evidence type="ECO:0000256" key="3">
    <source>
        <dbReference type="ARBA" id="ARBA00047639"/>
    </source>
</evidence>